<dbReference type="Gene3D" id="3.40.50.720">
    <property type="entry name" value="NAD(P)-binding Rossmann-like Domain"/>
    <property type="match status" value="1"/>
</dbReference>
<dbReference type="Proteomes" id="UP000287124">
    <property type="component" value="Unassembled WGS sequence"/>
</dbReference>
<evidence type="ECO:0000313" key="2">
    <source>
        <dbReference type="EMBL" id="RTE69145.1"/>
    </source>
</evidence>
<evidence type="ECO:0000313" key="3">
    <source>
        <dbReference type="Proteomes" id="UP000287124"/>
    </source>
</evidence>
<keyword evidence="3" id="KW-1185">Reference proteome</keyword>
<dbReference type="InterPro" id="IPR036291">
    <property type="entry name" value="NAD(P)-bd_dom_sf"/>
</dbReference>
<dbReference type="InterPro" id="IPR002347">
    <property type="entry name" value="SDR_fam"/>
</dbReference>
<dbReference type="SUPFAM" id="SSF51735">
    <property type="entry name" value="NAD(P)-binding Rossmann-fold domains"/>
    <property type="match status" value="1"/>
</dbReference>
<sequence length="129" mass="14082">MERVVKDTIKRFGGLHYAVNNAGVESGSHDLPKLPSAVWNDTIGINLTAVYYCMETQLPAIKKSGGGSIVNISSMFADRGFPEREAYATSKHGFRGLTRSTAIDWARRNVGINELQPGIIETPMTSNNP</sequence>
<comment type="caution">
    <text evidence="2">The sequence shown here is derived from an EMBL/GenBank/DDBJ whole genome shotgun (WGS) entry which is preliminary data.</text>
</comment>
<dbReference type="AlphaFoldDB" id="A0A430L0A2"/>
<accession>A0A430L0A2</accession>
<evidence type="ECO:0000256" key="1">
    <source>
        <dbReference type="ARBA" id="ARBA00006484"/>
    </source>
</evidence>
<gene>
    <name evidence="2" type="ORF">BHE90_016477</name>
</gene>
<dbReference type="PRINTS" id="PR00080">
    <property type="entry name" value="SDRFAMILY"/>
</dbReference>
<dbReference type="CDD" id="cd05233">
    <property type="entry name" value="SDR_c"/>
    <property type="match status" value="1"/>
</dbReference>
<comment type="similarity">
    <text evidence="1">Belongs to the short-chain dehydrogenases/reductases (SDR) family.</text>
</comment>
<dbReference type="PRINTS" id="PR00081">
    <property type="entry name" value="GDHRDH"/>
</dbReference>
<organism evidence="2 3">
    <name type="scientific">Fusarium euwallaceae</name>
    <dbReference type="NCBI Taxonomy" id="1147111"/>
    <lineage>
        <taxon>Eukaryota</taxon>
        <taxon>Fungi</taxon>
        <taxon>Dikarya</taxon>
        <taxon>Ascomycota</taxon>
        <taxon>Pezizomycotina</taxon>
        <taxon>Sordariomycetes</taxon>
        <taxon>Hypocreomycetidae</taxon>
        <taxon>Hypocreales</taxon>
        <taxon>Nectriaceae</taxon>
        <taxon>Fusarium</taxon>
        <taxon>Fusarium solani species complex</taxon>
    </lineage>
</organism>
<protein>
    <recommendedName>
        <fullName evidence="4">3-oxoacyl-[acyl-carrier-protein] reductase FabG</fullName>
    </recommendedName>
</protein>
<proteinExistence type="inferred from homology"/>
<name>A0A430L0A2_9HYPO</name>
<reference evidence="2 3" key="1">
    <citation type="submission" date="2017-06" db="EMBL/GenBank/DDBJ databases">
        <title>Comparative genomic analysis of Ambrosia Fusariam Clade fungi.</title>
        <authorList>
            <person name="Stajich J.E."/>
            <person name="Carrillo J."/>
            <person name="Kijimoto T."/>
            <person name="Eskalen A."/>
            <person name="O'Donnell K."/>
            <person name="Kasson M."/>
        </authorList>
    </citation>
    <scope>NUCLEOTIDE SEQUENCE [LARGE SCALE GENOMIC DNA]</scope>
    <source>
        <strain evidence="2 3">UCR1854</strain>
    </source>
</reference>
<dbReference type="PANTHER" id="PTHR42760">
    <property type="entry name" value="SHORT-CHAIN DEHYDROGENASES/REDUCTASES FAMILY MEMBER"/>
    <property type="match status" value="1"/>
</dbReference>
<dbReference type="EMBL" id="MIKF01000627">
    <property type="protein sequence ID" value="RTE69145.1"/>
    <property type="molecule type" value="Genomic_DNA"/>
</dbReference>
<dbReference type="GO" id="GO:0016616">
    <property type="term" value="F:oxidoreductase activity, acting on the CH-OH group of donors, NAD or NADP as acceptor"/>
    <property type="evidence" value="ECO:0007669"/>
    <property type="project" value="TreeGrafter"/>
</dbReference>
<dbReference type="Pfam" id="PF00106">
    <property type="entry name" value="adh_short"/>
    <property type="match status" value="1"/>
</dbReference>
<evidence type="ECO:0008006" key="4">
    <source>
        <dbReference type="Google" id="ProtNLM"/>
    </source>
</evidence>